<keyword evidence="3" id="KW-1185">Reference proteome</keyword>
<feature type="transmembrane region" description="Helical" evidence="1">
    <location>
        <begin position="334"/>
        <end position="354"/>
    </location>
</feature>
<evidence type="ECO:0000313" key="3">
    <source>
        <dbReference type="Proteomes" id="UP000663555"/>
    </source>
</evidence>
<feature type="transmembrane region" description="Helical" evidence="1">
    <location>
        <begin position="366"/>
        <end position="384"/>
    </location>
</feature>
<feature type="transmembrane region" description="Helical" evidence="1">
    <location>
        <begin position="192"/>
        <end position="208"/>
    </location>
</feature>
<feature type="transmembrane region" description="Helical" evidence="1">
    <location>
        <begin position="390"/>
        <end position="407"/>
    </location>
</feature>
<keyword evidence="1" id="KW-0812">Transmembrane</keyword>
<dbReference type="NCBIfam" id="TIGR04370">
    <property type="entry name" value="glyco_rpt_poly"/>
    <property type="match status" value="1"/>
</dbReference>
<sequence>MLYFLSFSICSLRFINTRSVAFYLLWFFTFSIFAGFLVGNSAEIEHFFDLFNVLFTIFLLLIVCSSFRDYSVVRIFDPLSLSSFRFLLIFIFFVLFFSLIVNFFIVYKSFSYVALSVSNITSYKNEGEAAVLIRQWVNPYLVRFANLASPLGILSLSFHFYFLVKSRLVVSAVFLILSLNVPLSGLHGLSRAAIVQFVLMYVFFYLYAYPAISSRIRKKINIFAFVVFGAILSAFYYITSLRFSESSYYSSADEGLVKNRALYSIFDYFSQWVVNGSEVMKNFSLDKLWYGKSSRSLLDEVGSRLGFDVSSYVDLRYQTLHDNASSFNGLVATLVYDFSHVGAIIFCLGFYYFARCLSPKSGQIQLHRFIWFGCLITLPVLFFTNNYLSNVQFSLGVFYTFLAFWFLRLRFRFS</sequence>
<feature type="transmembrane region" description="Helical" evidence="1">
    <location>
        <begin position="220"/>
        <end position="238"/>
    </location>
</feature>
<name>A0ABX7MQ79_9GAMM</name>
<keyword evidence="1" id="KW-1133">Transmembrane helix</keyword>
<dbReference type="EMBL" id="CP071247">
    <property type="protein sequence ID" value="QSP94477.1"/>
    <property type="molecule type" value="Genomic_DNA"/>
</dbReference>
<accession>A0ABX7MQ79</accession>
<evidence type="ECO:0000313" key="2">
    <source>
        <dbReference type="EMBL" id="QSP94477.1"/>
    </source>
</evidence>
<organism evidence="2 3">
    <name type="scientific">Marinobacter salinisoli</name>
    <dbReference type="NCBI Taxonomy" id="2769486"/>
    <lineage>
        <taxon>Bacteria</taxon>
        <taxon>Pseudomonadati</taxon>
        <taxon>Pseudomonadota</taxon>
        <taxon>Gammaproteobacteria</taxon>
        <taxon>Pseudomonadales</taxon>
        <taxon>Marinobacteraceae</taxon>
        <taxon>Marinobacter</taxon>
    </lineage>
</organism>
<dbReference type="Proteomes" id="UP000663555">
    <property type="component" value="Chromosome"/>
</dbReference>
<reference evidence="2 3" key="1">
    <citation type="submission" date="2021-03" db="EMBL/GenBank/DDBJ databases">
        <title>Genome sequencing of Marinobacter sp. LPB0319.</title>
        <authorList>
            <person name="Kim J."/>
        </authorList>
    </citation>
    <scope>NUCLEOTIDE SEQUENCE [LARGE SCALE GENOMIC DNA]</scope>
    <source>
        <strain evidence="2 3">LPB0319</strain>
    </source>
</reference>
<proteinExistence type="predicted"/>
<feature type="transmembrane region" description="Helical" evidence="1">
    <location>
        <begin position="87"/>
        <end position="107"/>
    </location>
</feature>
<feature type="transmembrane region" description="Helical" evidence="1">
    <location>
        <begin position="168"/>
        <end position="186"/>
    </location>
</feature>
<gene>
    <name evidence="2" type="ORF">LPB19_15050</name>
</gene>
<feature type="transmembrane region" description="Helical" evidence="1">
    <location>
        <begin position="50"/>
        <end position="67"/>
    </location>
</feature>
<keyword evidence="1" id="KW-0472">Membrane</keyword>
<protein>
    <submittedName>
        <fullName evidence="2">Oligosaccharide repeat unit polymerase</fullName>
    </submittedName>
</protein>
<dbReference type="RefSeq" id="WP_206643697.1">
    <property type="nucleotide sequence ID" value="NZ_CP071247.1"/>
</dbReference>
<feature type="transmembrane region" description="Helical" evidence="1">
    <location>
        <begin position="20"/>
        <end position="38"/>
    </location>
</feature>
<feature type="transmembrane region" description="Helical" evidence="1">
    <location>
        <begin position="140"/>
        <end position="161"/>
    </location>
</feature>
<evidence type="ECO:0000256" key="1">
    <source>
        <dbReference type="SAM" id="Phobius"/>
    </source>
</evidence>